<protein>
    <recommendedName>
        <fullName evidence="1">Protein DltD</fullName>
    </recommendedName>
</protein>
<organism evidence="2 3">
    <name type="scientific">Streptococcus equinus</name>
    <name type="common">Streptococcus bovis</name>
    <dbReference type="NCBI Taxonomy" id="1335"/>
    <lineage>
        <taxon>Bacteria</taxon>
        <taxon>Bacillati</taxon>
        <taxon>Bacillota</taxon>
        <taxon>Bacilli</taxon>
        <taxon>Lactobacillales</taxon>
        <taxon>Streptococcaceae</taxon>
        <taxon>Streptococcus</taxon>
    </lineage>
</organism>
<dbReference type="OrthoDB" id="1700484at2"/>
<dbReference type="PROSITE" id="PS51257">
    <property type="entry name" value="PROKAR_LIPOPROTEIN"/>
    <property type="match status" value="1"/>
</dbReference>
<dbReference type="InterPro" id="IPR023896">
    <property type="entry name" value="LTA_DltD"/>
</dbReference>
<dbReference type="Proteomes" id="UP000183162">
    <property type="component" value="Unassembled WGS sequence"/>
</dbReference>
<proteinExistence type="inferred from homology"/>
<name>A0A1G9LI26_STREI</name>
<evidence type="ECO:0000256" key="1">
    <source>
        <dbReference type="PIRNR" id="PIRNR021438"/>
    </source>
</evidence>
<keyword evidence="1" id="KW-1003">Cell membrane</keyword>
<comment type="pathway">
    <text evidence="1">Cell wall biogenesis; lipoteichoic acid biosynthesis.</text>
</comment>
<comment type="similarity">
    <text evidence="1">Belongs to the DltD family.</text>
</comment>
<evidence type="ECO:0000313" key="2">
    <source>
        <dbReference type="EMBL" id="SDL61443.1"/>
    </source>
</evidence>
<dbReference type="PIRSF" id="PIRSF021438">
    <property type="entry name" value="DltD"/>
    <property type="match status" value="1"/>
</dbReference>
<dbReference type="SUPFAM" id="SSF52266">
    <property type="entry name" value="SGNH hydrolase"/>
    <property type="match status" value="1"/>
</dbReference>
<dbReference type="AlphaFoldDB" id="A0A1G9LI26"/>
<dbReference type="InterPro" id="IPR006998">
    <property type="entry name" value="DltD"/>
</dbReference>
<dbReference type="PANTHER" id="PTHR40039:SF1">
    <property type="entry name" value="PROTEIN DLTD"/>
    <property type="match status" value="1"/>
</dbReference>
<accession>A0A1G9LI26</accession>
<reference evidence="2 3" key="1">
    <citation type="submission" date="2016-10" db="EMBL/GenBank/DDBJ databases">
        <authorList>
            <person name="de Groot N.N."/>
        </authorList>
    </citation>
    <scope>NUCLEOTIDE SEQUENCE [LARGE SCALE GENOMIC DNA]</scope>
    <source>
        <strain evidence="2 3">Sb09</strain>
    </source>
</reference>
<gene>
    <name evidence="2" type="ORF">SAMN05216400_1129</name>
</gene>
<sequence length="421" mass="48284">MLKRLWQILGPVICAVLMVVMLLACVPSSTHSHSLKAEKKDAVSLTKTGFKSKYKKVRALSDSKHRFVPFFGSSEWLRLDKMHPSVLAEAYHRNYTPYLLGQRGSASLTHYFGIQQINKELKNKQVVYFISPQWFTAKGANAAAFQEFFSSGQAIDFLQHQTGSACDRYAAKRFLKLYPESSYQDLMEKVTAGKSLTKAELKKLSYKDMLFQKEDVLFSQLSIVDNYDGTVKPQAKLLPENLTYPQLEKIATADGKKASSGNSFGIDDSFYDLRIKPQSKRLKNSQTRFNYLKSPEYNDLQLVLNQFAQNNTDVLFIIPPVNSKWSDYTGLNQDMYQKSVEKIKYQLKSQGFNHIADFSKDGDKAYFMQDTIHMGWNGWVAMDKAVKPFLDKGNTRPTYQINNRFLSKKWAKYTKNPSSFY</sequence>
<dbReference type="UniPathway" id="UPA00556"/>
<dbReference type="EMBL" id="FNGX01000003">
    <property type="protein sequence ID" value="SDL61443.1"/>
    <property type="molecule type" value="Genomic_DNA"/>
</dbReference>
<dbReference type="RefSeq" id="WP_074566888.1">
    <property type="nucleotide sequence ID" value="NZ_FNGX01000003.1"/>
</dbReference>
<dbReference type="GO" id="GO:0005886">
    <property type="term" value="C:plasma membrane"/>
    <property type="evidence" value="ECO:0007669"/>
    <property type="project" value="UniProtKB-UniRule"/>
</dbReference>
<keyword evidence="1" id="KW-0472">Membrane</keyword>
<dbReference type="GO" id="GO:0070395">
    <property type="term" value="P:lipoteichoic acid biosynthetic process"/>
    <property type="evidence" value="ECO:0007669"/>
    <property type="project" value="UniProtKB-UniRule"/>
</dbReference>
<evidence type="ECO:0000313" key="3">
    <source>
        <dbReference type="Proteomes" id="UP000183162"/>
    </source>
</evidence>
<dbReference type="NCBIfam" id="TIGR04092">
    <property type="entry name" value="LTA_DltD"/>
    <property type="match status" value="1"/>
</dbReference>
<dbReference type="Pfam" id="PF04914">
    <property type="entry name" value="DltD"/>
    <property type="match status" value="1"/>
</dbReference>
<dbReference type="PANTHER" id="PTHR40039">
    <property type="entry name" value="PROTEIN DLTD"/>
    <property type="match status" value="1"/>
</dbReference>